<dbReference type="Proteomes" id="UP000059574">
    <property type="component" value="Chromosome"/>
</dbReference>
<dbReference type="InterPro" id="IPR036388">
    <property type="entry name" value="WH-like_DNA-bd_sf"/>
</dbReference>
<dbReference type="PROSITE" id="PS50995">
    <property type="entry name" value="HTH_MARR_2"/>
    <property type="match status" value="1"/>
</dbReference>
<organism evidence="2 3">
    <name type="scientific">Arthrobacter alpinus</name>
    <dbReference type="NCBI Taxonomy" id="656366"/>
    <lineage>
        <taxon>Bacteria</taxon>
        <taxon>Bacillati</taxon>
        <taxon>Actinomycetota</taxon>
        <taxon>Actinomycetes</taxon>
        <taxon>Micrococcales</taxon>
        <taxon>Micrococcaceae</taxon>
        <taxon>Arthrobacter</taxon>
    </lineage>
</organism>
<dbReference type="Pfam" id="PF01047">
    <property type="entry name" value="MarR"/>
    <property type="match status" value="1"/>
</dbReference>
<reference evidence="2 3" key="2">
    <citation type="journal article" date="2016" name="J. Biotechnol.">
        <title>Complete genome sequence of Arthrobacter alpinus ERGS4:06, a yellow pigmented bacterium tolerant to cold and radiations isolated from Sikkim Himalaya.</title>
        <authorList>
            <person name="Kumar R."/>
            <person name="Singh D."/>
            <person name="Swarnkar M.K."/>
            <person name="Singh A.K."/>
            <person name="Kumar S."/>
        </authorList>
    </citation>
    <scope>NUCLEOTIDE SEQUENCE [LARGE SCALE GENOMIC DNA]</scope>
    <source>
        <strain evidence="2 3">ERGS4:06</strain>
    </source>
</reference>
<dbReference type="AlphaFoldDB" id="A0A0S2LW53"/>
<evidence type="ECO:0000313" key="2">
    <source>
        <dbReference type="EMBL" id="ALO65753.1"/>
    </source>
</evidence>
<dbReference type="InterPro" id="IPR039422">
    <property type="entry name" value="MarR/SlyA-like"/>
</dbReference>
<dbReference type="RefSeq" id="WP_062286382.1">
    <property type="nucleotide sequence ID" value="NZ_CP013200.1"/>
</dbReference>
<protein>
    <submittedName>
        <fullName evidence="2">MarR family transcriptional regulator</fullName>
    </submittedName>
</protein>
<dbReference type="SMART" id="SM00347">
    <property type="entry name" value="HTH_MARR"/>
    <property type="match status" value="1"/>
</dbReference>
<reference evidence="3" key="1">
    <citation type="submission" date="2015-11" db="EMBL/GenBank/DDBJ databases">
        <authorList>
            <person name="Kumar R."/>
            <person name="Singh D."/>
            <person name="Swarnkar M.K."/>
            <person name="Singh A.K."/>
            <person name="Kumar S."/>
        </authorList>
    </citation>
    <scope>NUCLEOTIDE SEQUENCE [LARGE SCALE GENOMIC DNA]</scope>
    <source>
        <strain evidence="3">ERGS4:06</strain>
    </source>
</reference>
<evidence type="ECO:0000259" key="1">
    <source>
        <dbReference type="PROSITE" id="PS50995"/>
    </source>
</evidence>
<accession>A0A0S2LW53</accession>
<dbReference type="PANTHER" id="PTHR33164">
    <property type="entry name" value="TRANSCRIPTIONAL REGULATOR, MARR FAMILY"/>
    <property type="match status" value="1"/>
</dbReference>
<dbReference type="OrthoDB" id="8635520at2"/>
<dbReference type="InterPro" id="IPR000835">
    <property type="entry name" value="HTH_MarR-typ"/>
</dbReference>
<dbReference type="GO" id="GO:0006950">
    <property type="term" value="P:response to stress"/>
    <property type="evidence" value="ECO:0007669"/>
    <property type="project" value="TreeGrafter"/>
</dbReference>
<sequence>MTTTSGTITSTTERFLGSELAGDIEFLTARTRALGSARANKLLEPLGLKVRSYSVLSMACSGFAPTQRELAEFLSLDPSQIVPLVDGLEVRGLVERRTDPRDRRSKVVTGTAAGQQLYAKARVATAQGESMTMAKLNKAEQETLRDLLSRIAFICP</sequence>
<evidence type="ECO:0000313" key="3">
    <source>
        <dbReference type="Proteomes" id="UP000059574"/>
    </source>
</evidence>
<dbReference type="PRINTS" id="PR00598">
    <property type="entry name" value="HTHMARR"/>
</dbReference>
<dbReference type="Gene3D" id="1.10.10.10">
    <property type="entry name" value="Winged helix-like DNA-binding domain superfamily/Winged helix DNA-binding domain"/>
    <property type="match status" value="1"/>
</dbReference>
<dbReference type="EMBL" id="CP013200">
    <property type="protein sequence ID" value="ALO65753.1"/>
    <property type="molecule type" value="Genomic_DNA"/>
</dbReference>
<dbReference type="InterPro" id="IPR036390">
    <property type="entry name" value="WH_DNA-bd_sf"/>
</dbReference>
<dbReference type="SUPFAM" id="SSF46785">
    <property type="entry name" value="Winged helix' DNA-binding domain"/>
    <property type="match status" value="1"/>
</dbReference>
<dbReference type="PANTHER" id="PTHR33164:SF43">
    <property type="entry name" value="HTH-TYPE TRANSCRIPTIONAL REPRESSOR YETL"/>
    <property type="match status" value="1"/>
</dbReference>
<proteinExistence type="predicted"/>
<feature type="domain" description="HTH marR-type" evidence="1">
    <location>
        <begin position="17"/>
        <end position="153"/>
    </location>
</feature>
<gene>
    <name evidence="2" type="ORF">AS189_03665</name>
</gene>
<dbReference type="GO" id="GO:0003700">
    <property type="term" value="F:DNA-binding transcription factor activity"/>
    <property type="evidence" value="ECO:0007669"/>
    <property type="project" value="InterPro"/>
</dbReference>
<name>A0A0S2LW53_9MICC</name>